<keyword evidence="2" id="KW-1185">Reference proteome</keyword>
<proteinExistence type="predicted"/>
<accession>A0A5C3QWF5</accession>
<evidence type="ECO:0000313" key="2">
    <source>
        <dbReference type="Proteomes" id="UP000305067"/>
    </source>
</evidence>
<dbReference type="Proteomes" id="UP000305067">
    <property type="component" value="Unassembled WGS sequence"/>
</dbReference>
<sequence length="112" mass="12853">MESDPVTRRRRAAIDIVLPSVLDALESPFGPFGNALRNSSERIPRIFGVPPPKNLSGRLPEKQYIMHAFHHESMSFISMSREARLAELQVQIGLERRDWKGLFNVMFSLFSR</sequence>
<reference evidence="1 2" key="1">
    <citation type="journal article" date="2019" name="Nat. Ecol. Evol.">
        <title>Megaphylogeny resolves global patterns of mushroom evolution.</title>
        <authorList>
            <person name="Varga T."/>
            <person name="Krizsan K."/>
            <person name="Foldi C."/>
            <person name="Dima B."/>
            <person name="Sanchez-Garcia M."/>
            <person name="Sanchez-Ramirez S."/>
            <person name="Szollosi G.J."/>
            <person name="Szarkandi J.G."/>
            <person name="Papp V."/>
            <person name="Albert L."/>
            <person name="Andreopoulos W."/>
            <person name="Angelini C."/>
            <person name="Antonin V."/>
            <person name="Barry K.W."/>
            <person name="Bougher N.L."/>
            <person name="Buchanan P."/>
            <person name="Buyck B."/>
            <person name="Bense V."/>
            <person name="Catcheside P."/>
            <person name="Chovatia M."/>
            <person name="Cooper J."/>
            <person name="Damon W."/>
            <person name="Desjardin D."/>
            <person name="Finy P."/>
            <person name="Geml J."/>
            <person name="Haridas S."/>
            <person name="Hughes K."/>
            <person name="Justo A."/>
            <person name="Karasinski D."/>
            <person name="Kautmanova I."/>
            <person name="Kiss B."/>
            <person name="Kocsube S."/>
            <person name="Kotiranta H."/>
            <person name="LaButti K.M."/>
            <person name="Lechner B.E."/>
            <person name="Liimatainen K."/>
            <person name="Lipzen A."/>
            <person name="Lukacs Z."/>
            <person name="Mihaltcheva S."/>
            <person name="Morgado L.N."/>
            <person name="Niskanen T."/>
            <person name="Noordeloos M.E."/>
            <person name="Ohm R.A."/>
            <person name="Ortiz-Santana B."/>
            <person name="Ovrebo C."/>
            <person name="Racz N."/>
            <person name="Riley R."/>
            <person name="Savchenko A."/>
            <person name="Shiryaev A."/>
            <person name="Soop K."/>
            <person name="Spirin V."/>
            <person name="Szebenyi C."/>
            <person name="Tomsovsky M."/>
            <person name="Tulloss R.E."/>
            <person name="Uehling J."/>
            <person name="Grigoriev I.V."/>
            <person name="Vagvolgyi C."/>
            <person name="Papp T."/>
            <person name="Martin F.M."/>
            <person name="Miettinen O."/>
            <person name="Hibbett D.S."/>
            <person name="Nagy L.G."/>
        </authorList>
    </citation>
    <scope>NUCLEOTIDE SEQUENCE [LARGE SCALE GENOMIC DNA]</scope>
    <source>
        <strain evidence="1 2">CBS 309.79</strain>
    </source>
</reference>
<protein>
    <submittedName>
        <fullName evidence="1">Uncharacterized protein</fullName>
    </submittedName>
</protein>
<gene>
    <name evidence="1" type="ORF">BDV98DRAFT_231358</name>
</gene>
<dbReference type="EMBL" id="ML178816">
    <property type="protein sequence ID" value="TFL05718.1"/>
    <property type="molecule type" value="Genomic_DNA"/>
</dbReference>
<organism evidence="1 2">
    <name type="scientific">Pterulicium gracile</name>
    <dbReference type="NCBI Taxonomy" id="1884261"/>
    <lineage>
        <taxon>Eukaryota</taxon>
        <taxon>Fungi</taxon>
        <taxon>Dikarya</taxon>
        <taxon>Basidiomycota</taxon>
        <taxon>Agaricomycotina</taxon>
        <taxon>Agaricomycetes</taxon>
        <taxon>Agaricomycetidae</taxon>
        <taxon>Agaricales</taxon>
        <taxon>Pleurotineae</taxon>
        <taxon>Pterulaceae</taxon>
        <taxon>Pterulicium</taxon>
    </lineage>
</organism>
<name>A0A5C3QWF5_9AGAR</name>
<evidence type="ECO:0000313" key="1">
    <source>
        <dbReference type="EMBL" id="TFL05718.1"/>
    </source>
</evidence>
<dbReference type="AlphaFoldDB" id="A0A5C3QWF5"/>